<name>A0AAD9UGD6_RIDPI</name>
<evidence type="ECO:0000313" key="3">
    <source>
        <dbReference type="Proteomes" id="UP001209878"/>
    </source>
</evidence>
<dbReference type="EMBL" id="JAODUO010000134">
    <property type="protein sequence ID" value="KAK2188361.1"/>
    <property type="molecule type" value="Genomic_DNA"/>
</dbReference>
<dbReference type="Proteomes" id="UP001209878">
    <property type="component" value="Unassembled WGS sequence"/>
</dbReference>
<feature type="compositionally biased region" description="Basic and acidic residues" evidence="1">
    <location>
        <begin position="151"/>
        <end position="163"/>
    </location>
</feature>
<organism evidence="2 3">
    <name type="scientific">Ridgeia piscesae</name>
    <name type="common">Tubeworm</name>
    <dbReference type="NCBI Taxonomy" id="27915"/>
    <lineage>
        <taxon>Eukaryota</taxon>
        <taxon>Metazoa</taxon>
        <taxon>Spiralia</taxon>
        <taxon>Lophotrochozoa</taxon>
        <taxon>Annelida</taxon>
        <taxon>Polychaeta</taxon>
        <taxon>Sedentaria</taxon>
        <taxon>Canalipalpata</taxon>
        <taxon>Sabellida</taxon>
        <taxon>Siboglinidae</taxon>
        <taxon>Ridgeia</taxon>
    </lineage>
</organism>
<comment type="caution">
    <text evidence="2">The sequence shown here is derived from an EMBL/GenBank/DDBJ whole genome shotgun (WGS) entry which is preliminary data.</text>
</comment>
<gene>
    <name evidence="2" type="ORF">NP493_134g00002</name>
</gene>
<reference evidence="2" key="1">
    <citation type="journal article" date="2023" name="Mol. Biol. Evol.">
        <title>Third-Generation Sequencing Reveals the Adaptive Role of the Epigenome in Three Deep-Sea Polychaetes.</title>
        <authorList>
            <person name="Perez M."/>
            <person name="Aroh O."/>
            <person name="Sun Y."/>
            <person name="Lan Y."/>
            <person name="Juniper S.K."/>
            <person name="Young C.R."/>
            <person name="Angers B."/>
            <person name="Qian P.Y."/>
        </authorList>
    </citation>
    <scope>NUCLEOTIDE SEQUENCE</scope>
    <source>
        <strain evidence="2">R07B-5</strain>
    </source>
</reference>
<keyword evidence="3" id="KW-1185">Reference proteome</keyword>
<feature type="region of interest" description="Disordered" evidence="1">
    <location>
        <begin position="148"/>
        <end position="169"/>
    </location>
</feature>
<proteinExistence type="predicted"/>
<protein>
    <submittedName>
        <fullName evidence="2">Uncharacterized protein</fullName>
    </submittedName>
</protein>
<evidence type="ECO:0000256" key="1">
    <source>
        <dbReference type="SAM" id="MobiDB-lite"/>
    </source>
</evidence>
<evidence type="ECO:0000313" key="2">
    <source>
        <dbReference type="EMBL" id="KAK2188361.1"/>
    </source>
</evidence>
<sequence length="189" mass="21687">MVKELGGGRMRRSAQSSLPRYLHMQLTVAGETMTLQLQRNTDIDTNIPFTFAGNKSRKVYIPDRQDIALYQDEMHGAAVSVTAKKEKNNAEYKVLEGTFNINRTYYVIHPENISIKKQSYENGVPHRTKKVKMPKGDDTTTEIPSNRFRAKKMDSADGDEAAKQRRRRDTTVESYSIEIVFVLDFTIYD</sequence>
<dbReference type="AlphaFoldDB" id="A0AAD9UGD6"/>
<accession>A0AAD9UGD6</accession>